<feature type="transmembrane region" description="Helical" evidence="1">
    <location>
        <begin position="67"/>
        <end position="88"/>
    </location>
</feature>
<keyword evidence="1" id="KW-0812">Transmembrane</keyword>
<evidence type="ECO:0000313" key="2">
    <source>
        <dbReference type="Ensembl" id="ENSMGAP00000022813.1"/>
    </source>
</evidence>
<keyword evidence="1" id="KW-1133">Transmembrane helix</keyword>
<dbReference type="AlphaFoldDB" id="A0A803XTG7"/>
<dbReference type="GeneTree" id="ENSGT00940000157658"/>
<dbReference type="PROSITE" id="PS51257">
    <property type="entry name" value="PROKAR_LIPOPROTEIN"/>
    <property type="match status" value="1"/>
</dbReference>
<proteinExistence type="predicted"/>
<keyword evidence="3" id="KW-1185">Reference proteome</keyword>
<keyword evidence="1" id="KW-0472">Membrane</keyword>
<dbReference type="Ensembl" id="ENSMGAT00000030139.1">
    <property type="protein sequence ID" value="ENSMGAP00000022813.1"/>
    <property type="gene ID" value="ENSMGAG00000019811.1"/>
</dbReference>
<dbReference type="Proteomes" id="UP000001645">
    <property type="component" value="Chromosome 3"/>
</dbReference>
<evidence type="ECO:0000313" key="3">
    <source>
        <dbReference type="Proteomes" id="UP000001645"/>
    </source>
</evidence>
<reference evidence="2 3" key="1">
    <citation type="journal article" date="2010" name="PLoS Biol.">
        <title>Multi-platform next-generation sequencing of the domestic turkey (Meleagris gallopavo): genome assembly and analysis.</title>
        <authorList>
            <person name="Dalloul R.A."/>
            <person name="Long J.A."/>
            <person name="Zimin A.V."/>
            <person name="Aslam L."/>
            <person name="Beal K."/>
            <person name="Blomberg L.A."/>
            <person name="Bouffard P."/>
            <person name="Burt D.W."/>
            <person name="Crasta O."/>
            <person name="Crooijmans R.P."/>
            <person name="Cooper K."/>
            <person name="Coulombe R.A."/>
            <person name="De S."/>
            <person name="Delany M.E."/>
            <person name="Dodgson J.B."/>
            <person name="Dong J.J."/>
            <person name="Evans C."/>
            <person name="Frederickson K.M."/>
            <person name="Flicek P."/>
            <person name="Florea L."/>
            <person name="Folkerts O."/>
            <person name="Groenen M.A."/>
            <person name="Harkins T.T."/>
            <person name="Herrero J."/>
            <person name="Hoffmann S."/>
            <person name="Megens H.J."/>
            <person name="Jiang A."/>
            <person name="de Jong P."/>
            <person name="Kaiser P."/>
            <person name="Kim H."/>
            <person name="Kim K.W."/>
            <person name="Kim S."/>
            <person name="Langenberger D."/>
            <person name="Lee M.K."/>
            <person name="Lee T."/>
            <person name="Mane S."/>
            <person name="Marcais G."/>
            <person name="Marz M."/>
            <person name="McElroy A.P."/>
            <person name="Modise T."/>
            <person name="Nefedov M."/>
            <person name="Notredame C."/>
            <person name="Paton I.R."/>
            <person name="Payne W.S."/>
            <person name="Pertea G."/>
            <person name="Prickett D."/>
            <person name="Puiu D."/>
            <person name="Qioa D."/>
            <person name="Raineri E."/>
            <person name="Ruffier M."/>
            <person name="Salzberg S.L."/>
            <person name="Schatz M.C."/>
            <person name="Scheuring C."/>
            <person name="Schmidt C.J."/>
            <person name="Schroeder S."/>
            <person name="Searle S.M."/>
            <person name="Smith E.J."/>
            <person name="Smith J."/>
            <person name="Sonstegard T.S."/>
            <person name="Stadler P.F."/>
            <person name="Tafer H."/>
            <person name="Tu Z.J."/>
            <person name="Van Tassell C.P."/>
            <person name="Vilella A.J."/>
            <person name="Williams K.P."/>
            <person name="Yorke J.A."/>
            <person name="Zhang L."/>
            <person name="Zhang H.B."/>
            <person name="Zhang X."/>
            <person name="Zhang Y."/>
            <person name="Reed K.M."/>
        </authorList>
    </citation>
    <scope>NUCLEOTIDE SEQUENCE [LARGE SCALE GENOMIC DNA]</scope>
</reference>
<name>A0A803XTG7_MELGA</name>
<protein>
    <submittedName>
        <fullName evidence="2">Uncharacterized protein</fullName>
    </submittedName>
</protein>
<reference evidence="2" key="3">
    <citation type="submission" date="2025-09" db="UniProtKB">
        <authorList>
            <consortium name="Ensembl"/>
        </authorList>
    </citation>
    <scope>IDENTIFICATION</scope>
</reference>
<sequence>MSCLLVRSSWQEAWGSASMLLGCQVTVLLQLLGCSTASLPPVLLHAVLKAQRHSACGTTRVREGIKLSGNAMGIASVWCLTLILIKWITSKRRGAISYDSSDQTALYIRMLGDVRVRSRAGFETERRGSHPYIDFRIFHCKYLKADK</sequence>
<evidence type="ECO:0000256" key="1">
    <source>
        <dbReference type="SAM" id="Phobius"/>
    </source>
</evidence>
<reference evidence="2" key="2">
    <citation type="submission" date="2025-08" db="UniProtKB">
        <authorList>
            <consortium name="Ensembl"/>
        </authorList>
    </citation>
    <scope>IDENTIFICATION</scope>
</reference>
<organism evidence="2 3">
    <name type="scientific">Meleagris gallopavo</name>
    <name type="common">Wild turkey</name>
    <dbReference type="NCBI Taxonomy" id="9103"/>
    <lineage>
        <taxon>Eukaryota</taxon>
        <taxon>Metazoa</taxon>
        <taxon>Chordata</taxon>
        <taxon>Craniata</taxon>
        <taxon>Vertebrata</taxon>
        <taxon>Euteleostomi</taxon>
        <taxon>Archelosauria</taxon>
        <taxon>Archosauria</taxon>
        <taxon>Dinosauria</taxon>
        <taxon>Saurischia</taxon>
        <taxon>Theropoda</taxon>
        <taxon>Coelurosauria</taxon>
        <taxon>Aves</taxon>
        <taxon>Neognathae</taxon>
        <taxon>Galloanserae</taxon>
        <taxon>Galliformes</taxon>
        <taxon>Phasianidae</taxon>
        <taxon>Meleagridinae</taxon>
        <taxon>Meleagris</taxon>
    </lineage>
</organism>
<dbReference type="InParanoid" id="A0A803XTG7"/>
<accession>A0A803XTG7</accession>